<dbReference type="AlphaFoldDB" id="A0A7Y1MLJ4"/>
<protein>
    <submittedName>
        <fullName evidence="7">LysE family transporter</fullName>
    </submittedName>
</protein>
<feature type="transmembrane region" description="Helical" evidence="6">
    <location>
        <begin position="6"/>
        <end position="26"/>
    </location>
</feature>
<name>A0A7Y1MLJ4_9PSED</name>
<dbReference type="RefSeq" id="WP_169897513.1">
    <property type="nucleotide sequence ID" value="NZ_JAAQYP010000005.1"/>
</dbReference>
<evidence type="ECO:0000256" key="5">
    <source>
        <dbReference type="ARBA" id="ARBA00023136"/>
    </source>
</evidence>
<evidence type="ECO:0000256" key="3">
    <source>
        <dbReference type="ARBA" id="ARBA00022692"/>
    </source>
</evidence>
<comment type="subcellular location">
    <subcellularLocation>
        <location evidence="1">Cell membrane</location>
        <topology evidence="1">Multi-pass membrane protein</topology>
    </subcellularLocation>
</comment>
<dbReference type="EMBL" id="JAAQYP010000005">
    <property type="protein sequence ID" value="NNA94445.1"/>
    <property type="molecule type" value="Genomic_DNA"/>
</dbReference>
<evidence type="ECO:0000256" key="1">
    <source>
        <dbReference type="ARBA" id="ARBA00004651"/>
    </source>
</evidence>
<keyword evidence="3 6" id="KW-0812">Transmembrane</keyword>
<evidence type="ECO:0000256" key="4">
    <source>
        <dbReference type="ARBA" id="ARBA00022989"/>
    </source>
</evidence>
<comment type="caution">
    <text evidence="7">The sequence shown here is derived from an EMBL/GenBank/DDBJ whole genome shotgun (WGS) entry which is preliminary data.</text>
</comment>
<keyword evidence="2" id="KW-1003">Cell membrane</keyword>
<gene>
    <name evidence="7" type="ORF">HBO33_04640</name>
</gene>
<reference evidence="7 8" key="1">
    <citation type="journal article" date="2020" name="Front. Microbiol.">
        <title>Genetic Organization of the aprX-lipA2 Operon Affects the Proteolytic Potential of Pseudomonas Species in Milk.</title>
        <authorList>
            <person name="Maier C."/>
            <person name="Huptas C."/>
            <person name="von Neubeck M."/>
            <person name="Scherer S."/>
            <person name="Wenning M."/>
            <person name="Lucking G."/>
        </authorList>
    </citation>
    <scope>NUCLEOTIDE SEQUENCE [LARGE SCALE GENOMIC DNA]</scope>
    <source>
        <strain evidence="7 8">G4779</strain>
    </source>
</reference>
<dbReference type="InterPro" id="IPR001123">
    <property type="entry name" value="LeuE-type"/>
</dbReference>
<feature type="transmembrane region" description="Helical" evidence="6">
    <location>
        <begin position="136"/>
        <end position="162"/>
    </location>
</feature>
<dbReference type="Pfam" id="PF01810">
    <property type="entry name" value="LysE"/>
    <property type="match status" value="1"/>
</dbReference>
<keyword evidence="4 6" id="KW-1133">Transmembrane helix</keyword>
<accession>A0A7Y1MLJ4</accession>
<keyword evidence="5 6" id="KW-0472">Membrane</keyword>
<organism evidence="7 8">
    <name type="scientific">Pseudomonas gessardii</name>
    <dbReference type="NCBI Taxonomy" id="78544"/>
    <lineage>
        <taxon>Bacteria</taxon>
        <taxon>Pseudomonadati</taxon>
        <taxon>Pseudomonadota</taxon>
        <taxon>Gammaproteobacteria</taxon>
        <taxon>Pseudomonadales</taxon>
        <taxon>Pseudomonadaceae</taxon>
        <taxon>Pseudomonas</taxon>
    </lineage>
</organism>
<proteinExistence type="predicted"/>
<dbReference type="PANTHER" id="PTHR30086:SF20">
    <property type="entry name" value="ARGININE EXPORTER PROTEIN ARGO-RELATED"/>
    <property type="match status" value="1"/>
</dbReference>
<dbReference type="PANTHER" id="PTHR30086">
    <property type="entry name" value="ARGININE EXPORTER PROTEIN ARGO"/>
    <property type="match status" value="1"/>
</dbReference>
<evidence type="ECO:0000313" key="8">
    <source>
        <dbReference type="Proteomes" id="UP000542111"/>
    </source>
</evidence>
<sequence>MHDVLGSTLFALMLSLSFGPVAFIIFRQSITHGLRSAAPGASGAAVADAVFAAVAFTGLKTVEGVWLANSHLLTWLAIAYIFYLGAMTFKRHSSPKQVKSAAGFIPVFLLTLTSPFTIVAISSYAIASGITLEGYGLYWCLIGFLAGSFLGQMVYAVGGGLIKKHLPDPPNLSVFNRVSGGLLMGFSVYQGARILVG</sequence>
<evidence type="ECO:0000313" key="7">
    <source>
        <dbReference type="EMBL" id="NNA94445.1"/>
    </source>
</evidence>
<feature type="transmembrane region" description="Helical" evidence="6">
    <location>
        <begin position="174"/>
        <end position="192"/>
    </location>
</feature>
<evidence type="ECO:0000256" key="2">
    <source>
        <dbReference type="ARBA" id="ARBA00022475"/>
    </source>
</evidence>
<feature type="transmembrane region" description="Helical" evidence="6">
    <location>
        <begin position="101"/>
        <end position="124"/>
    </location>
</feature>
<dbReference type="GO" id="GO:0005886">
    <property type="term" value="C:plasma membrane"/>
    <property type="evidence" value="ECO:0007669"/>
    <property type="project" value="UniProtKB-SubCell"/>
</dbReference>
<dbReference type="Proteomes" id="UP000542111">
    <property type="component" value="Unassembled WGS sequence"/>
</dbReference>
<evidence type="ECO:0000256" key="6">
    <source>
        <dbReference type="SAM" id="Phobius"/>
    </source>
</evidence>
<dbReference type="GO" id="GO:0015171">
    <property type="term" value="F:amino acid transmembrane transporter activity"/>
    <property type="evidence" value="ECO:0007669"/>
    <property type="project" value="TreeGrafter"/>
</dbReference>
<feature type="transmembrane region" description="Helical" evidence="6">
    <location>
        <begin position="71"/>
        <end position="89"/>
    </location>
</feature>